<dbReference type="Proteomes" id="UP001596514">
    <property type="component" value="Unassembled WGS sequence"/>
</dbReference>
<dbReference type="InterPro" id="IPR027476">
    <property type="entry name" value="DppA_N"/>
</dbReference>
<dbReference type="Gene3D" id="3.40.50.10780">
    <property type="entry name" value="Dipeptide transport protein"/>
    <property type="match status" value="1"/>
</dbReference>
<name>A0ABW2SX78_9ACTN</name>
<dbReference type="SUPFAM" id="SSF63992">
    <property type="entry name" value="Dipeptide transport protein"/>
    <property type="match status" value="1"/>
</dbReference>
<evidence type="ECO:0000313" key="1">
    <source>
        <dbReference type="EMBL" id="MFC7600294.1"/>
    </source>
</evidence>
<reference evidence="2" key="1">
    <citation type="journal article" date="2019" name="Int. J. Syst. Evol. Microbiol.">
        <title>The Global Catalogue of Microorganisms (GCM) 10K type strain sequencing project: providing services to taxonomists for standard genome sequencing and annotation.</title>
        <authorList>
            <consortium name="The Broad Institute Genomics Platform"/>
            <consortium name="The Broad Institute Genome Sequencing Center for Infectious Disease"/>
            <person name="Wu L."/>
            <person name="Ma J."/>
        </authorList>
    </citation>
    <scope>NUCLEOTIDE SEQUENCE [LARGE SCALE GENOMIC DNA]</scope>
    <source>
        <strain evidence="2">JCM 10083</strain>
    </source>
</reference>
<dbReference type="EMBL" id="JBHTEE010000001">
    <property type="protein sequence ID" value="MFC7600294.1"/>
    <property type="molecule type" value="Genomic_DNA"/>
</dbReference>
<dbReference type="RefSeq" id="WP_343964236.1">
    <property type="nucleotide sequence ID" value="NZ_BAAAGK010000022.1"/>
</dbReference>
<sequence length="85" mass="8928">MCGTGRSGRDRERHHGEIGINTLLADSYGVPVVLAGGDAAACEEFSVLVPRGVTRTGRTVAFNAENMAAAYSMLQLLAVLTHLSP</sequence>
<evidence type="ECO:0000313" key="2">
    <source>
        <dbReference type="Proteomes" id="UP001596514"/>
    </source>
</evidence>
<accession>A0ABW2SX78</accession>
<dbReference type="Pfam" id="PF04951">
    <property type="entry name" value="Peptidase_M55"/>
    <property type="match status" value="1"/>
</dbReference>
<proteinExistence type="predicted"/>
<keyword evidence="2" id="KW-1185">Reference proteome</keyword>
<organism evidence="1 2">
    <name type="scientific">Streptosporangium amethystogenes subsp. fukuiense</name>
    <dbReference type="NCBI Taxonomy" id="698418"/>
    <lineage>
        <taxon>Bacteria</taxon>
        <taxon>Bacillati</taxon>
        <taxon>Actinomycetota</taxon>
        <taxon>Actinomycetes</taxon>
        <taxon>Streptosporangiales</taxon>
        <taxon>Streptosporangiaceae</taxon>
        <taxon>Streptosporangium</taxon>
    </lineage>
</organism>
<dbReference type="InterPro" id="IPR007035">
    <property type="entry name" value="Peptidase_M55"/>
</dbReference>
<protein>
    <submittedName>
        <fullName evidence="1">M55 family metallopeptidase</fullName>
    </submittedName>
</protein>
<dbReference type="InterPro" id="IPR036177">
    <property type="entry name" value="Peptidase_M55_sf"/>
</dbReference>
<gene>
    <name evidence="1" type="ORF">ACFQVD_09305</name>
</gene>
<comment type="caution">
    <text evidence="1">The sequence shown here is derived from an EMBL/GenBank/DDBJ whole genome shotgun (WGS) entry which is preliminary data.</text>
</comment>